<evidence type="ECO:0000259" key="2">
    <source>
        <dbReference type="Pfam" id="PF10105"/>
    </source>
</evidence>
<keyword evidence="4" id="KW-1185">Reference proteome</keyword>
<evidence type="ECO:0000256" key="1">
    <source>
        <dbReference type="SAM" id="MobiDB-lite"/>
    </source>
</evidence>
<dbReference type="Pfam" id="PF10105">
    <property type="entry name" value="DUF2344"/>
    <property type="match status" value="1"/>
</dbReference>
<evidence type="ECO:0000313" key="3">
    <source>
        <dbReference type="EMBL" id="MFC5217050.1"/>
    </source>
</evidence>
<feature type="compositionally biased region" description="Low complexity" evidence="1">
    <location>
        <begin position="253"/>
        <end position="269"/>
    </location>
</feature>
<dbReference type="InterPro" id="IPR018768">
    <property type="entry name" value="DUF2344"/>
</dbReference>
<gene>
    <name evidence="3" type="ORF">ACFPQ9_24730</name>
</gene>
<comment type="caution">
    <text evidence="3">The sequence shown here is derived from an EMBL/GenBank/DDBJ whole genome shotgun (WGS) entry which is preliminary data.</text>
</comment>
<evidence type="ECO:0000313" key="4">
    <source>
        <dbReference type="Proteomes" id="UP001596263"/>
    </source>
</evidence>
<feature type="region of interest" description="Disordered" evidence="1">
    <location>
        <begin position="159"/>
        <end position="186"/>
    </location>
</feature>
<organism evidence="3 4">
    <name type="scientific">Streptomyces coerulescens</name>
    <dbReference type="NCBI Taxonomy" id="29304"/>
    <lineage>
        <taxon>Bacteria</taxon>
        <taxon>Bacillati</taxon>
        <taxon>Actinomycetota</taxon>
        <taxon>Actinomycetes</taxon>
        <taxon>Kitasatosporales</taxon>
        <taxon>Streptomycetaceae</taxon>
        <taxon>Streptomyces</taxon>
    </lineage>
</organism>
<dbReference type="NCBIfam" id="TIGR03936">
    <property type="entry name" value="sam_1_link_chp"/>
    <property type="match status" value="1"/>
</dbReference>
<protein>
    <submittedName>
        <fullName evidence="3">TIGR03936 family radical SAM-associated protein</fullName>
    </submittedName>
</protein>
<dbReference type="EMBL" id="JBHSKM010000019">
    <property type="protein sequence ID" value="MFC5217050.1"/>
    <property type="molecule type" value="Genomic_DNA"/>
</dbReference>
<reference evidence="4" key="1">
    <citation type="journal article" date="2019" name="Int. J. Syst. Evol. Microbiol.">
        <title>The Global Catalogue of Microorganisms (GCM) 10K type strain sequencing project: providing services to taxonomists for standard genome sequencing and annotation.</title>
        <authorList>
            <consortium name="The Broad Institute Genomics Platform"/>
            <consortium name="The Broad Institute Genome Sequencing Center for Infectious Disease"/>
            <person name="Wu L."/>
            <person name="Ma J."/>
        </authorList>
    </citation>
    <scope>NUCLEOTIDE SEQUENCE [LARGE SCALE GENOMIC DNA]</scope>
    <source>
        <strain evidence="4">KCTC 42586</strain>
    </source>
</reference>
<sequence length="269" mass="28802">MQRIRLRYTKRGRLRFTSHRDFQRAFERALRRAEVPMAYSAGFTPHPKVSYANAAPTGTGSEAEYLEIALTEARDPEQLRVLLDASLPTGLDVVDAVEARVSGLADRLTASVWELRLDGVDPADAARAVAAFDAAESVEVQRMTKNGVRTFDARPAVVRLESSGATDTADRTDASETHSSQADRPTDQPCAILRLVVRHVTPAVRPDDVLSGLRAVADLAPPVPAAVTRLAQGLFDEETGTVTDPLAPDREAATAPTKAEPAAAATAPA</sequence>
<feature type="domain" description="DUF2344" evidence="2">
    <location>
        <begin position="3"/>
        <end position="206"/>
    </location>
</feature>
<name>A0ABW0CME4_STRCD</name>
<dbReference type="Proteomes" id="UP001596263">
    <property type="component" value="Unassembled WGS sequence"/>
</dbReference>
<feature type="region of interest" description="Disordered" evidence="1">
    <location>
        <begin position="238"/>
        <end position="269"/>
    </location>
</feature>
<accession>A0ABW0CME4</accession>
<proteinExistence type="predicted"/>
<dbReference type="RefSeq" id="WP_380857183.1">
    <property type="nucleotide sequence ID" value="NZ_JBHSKM010000019.1"/>
</dbReference>